<feature type="non-terminal residue" evidence="1">
    <location>
        <position position="1"/>
    </location>
</feature>
<name>A0A2A4WTR3_9GAMM</name>
<sequence length="70" mass="8127">HASARQYVDFTIELVQTSCGFGVPFYEFTGERDNMDRWLASRGDEGIDEYWREKNLVSLDGLPTHILEED</sequence>
<gene>
    <name evidence="1" type="ORF">COB20_16200</name>
</gene>
<comment type="caution">
    <text evidence="1">The sequence shown here is derived from an EMBL/GenBank/DDBJ whole genome shotgun (WGS) entry which is preliminary data.</text>
</comment>
<reference evidence="2" key="1">
    <citation type="submission" date="2017-08" db="EMBL/GenBank/DDBJ databases">
        <title>A dynamic microbial community with high functional redundancy inhabits the cold, oxic subseafloor aquifer.</title>
        <authorList>
            <person name="Tully B.J."/>
            <person name="Wheat C.G."/>
            <person name="Glazer B.T."/>
            <person name="Huber J.A."/>
        </authorList>
    </citation>
    <scope>NUCLEOTIDE SEQUENCE [LARGE SCALE GENOMIC DNA]</scope>
</reference>
<protein>
    <submittedName>
        <fullName evidence="1">Pyridoxamine 5'-phosphate oxidase</fullName>
    </submittedName>
</protein>
<accession>A0A2A4WTR3</accession>
<dbReference type="PANTHER" id="PTHR39336:SF1">
    <property type="entry name" value="PYRIDOXAMINE PHOSPHATE OXIDASE FAMILY PROTEIN (AFU_ORTHOLOGUE AFUA_6G11440)"/>
    <property type="match status" value="1"/>
</dbReference>
<dbReference type="AlphaFoldDB" id="A0A2A4WTR3"/>
<proteinExistence type="predicted"/>
<evidence type="ECO:0000313" key="1">
    <source>
        <dbReference type="EMBL" id="PCI73441.1"/>
    </source>
</evidence>
<dbReference type="Proteomes" id="UP000218767">
    <property type="component" value="Unassembled WGS sequence"/>
</dbReference>
<dbReference type="EMBL" id="NVUL01000123">
    <property type="protein sequence ID" value="PCI73441.1"/>
    <property type="molecule type" value="Genomic_DNA"/>
</dbReference>
<dbReference type="PANTHER" id="PTHR39336">
    <property type="entry name" value="PYRIDOXAMINE PHOSPHATE OXIDASE FAMILY PROTEIN (AFU_ORTHOLOGUE AFUA_6G11440)"/>
    <property type="match status" value="1"/>
</dbReference>
<evidence type="ECO:0000313" key="2">
    <source>
        <dbReference type="Proteomes" id="UP000218767"/>
    </source>
</evidence>
<organism evidence="1 2">
    <name type="scientific">SAR86 cluster bacterium</name>
    <dbReference type="NCBI Taxonomy" id="2030880"/>
    <lineage>
        <taxon>Bacteria</taxon>
        <taxon>Pseudomonadati</taxon>
        <taxon>Pseudomonadota</taxon>
        <taxon>Gammaproteobacteria</taxon>
        <taxon>SAR86 cluster</taxon>
    </lineage>
</organism>